<accession>A0A5C3KRS3</accession>
<dbReference type="Pfam" id="PF13087">
    <property type="entry name" value="AAA_12"/>
    <property type="match status" value="1"/>
</dbReference>
<reference evidence="6 7" key="1">
    <citation type="journal article" date="2019" name="Nat. Ecol. Evol.">
        <title>Megaphylogeny resolves global patterns of mushroom evolution.</title>
        <authorList>
            <person name="Varga T."/>
            <person name="Krizsan K."/>
            <person name="Foldi C."/>
            <person name="Dima B."/>
            <person name="Sanchez-Garcia M."/>
            <person name="Sanchez-Ramirez S."/>
            <person name="Szollosi G.J."/>
            <person name="Szarkandi J.G."/>
            <person name="Papp V."/>
            <person name="Albert L."/>
            <person name="Andreopoulos W."/>
            <person name="Angelini C."/>
            <person name="Antonin V."/>
            <person name="Barry K.W."/>
            <person name="Bougher N.L."/>
            <person name="Buchanan P."/>
            <person name="Buyck B."/>
            <person name="Bense V."/>
            <person name="Catcheside P."/>
            <person name="Chovatia M."/>
            <person name="Cooper J."/>
            <person name="Damon W."/>
            <person name="Desjardin D."/>
            <person name="Finy P."/>
            <person name="Geml J."/>
            <person name="Haridas S."/>
            <person name="Hughes K."/>
            <person name="Justo A."/>
            <person name="Karasinski D."/>
            <person name="Kautmanova I."/>
            <person name="Kiss B."/>
            <person name="Kocsube S."/>
            <person name="Kotiranta H."/>
            <person name="LaButti K.M."/>
            <person name="Lechner B.E."/>
            <person name="Liimatainen K."/>
            <person name="Lipzen A."/>
            <person name="Lukacs Z."/>
            <person name="Mihaltcheva S."/>
            <person name="Morgado L.N."/>
            <person name="Niskanen T."/>
            <person name="Noordeloos M.E."/>
            <person name="Ohm R.A."/>
            <person name="Ortiz-Santana B."/>
            <person name="Ovrebo C."/>
            <person name="Racz N."/>
            <person name="Riley R."/>
            <person name="Savchenko A."/>
            <person name="Shiryaev A."/>
            <person name="Soop K."/>
            <person name="Spirin V."/>
            <person name="Szebenyi C."/>
            <person name="Tomsovsky M."/>
            <person name="Tulloss R.E."/>
            <person name="Uehling J."/>
            <person name="Grigoriev I.V."/>
            <person name="Vagvolgyi C."/>
            <person name="Papp T."/>
            <person name="Martin F.M."/>
            <person name="Miettinen O."/>
            <person name="Hibbett D.S."/>
            <person name="Nagy L.G."/>
        </authorList>
    </citation>
    <scope>NUCLEOTIDE SEQUENCE [LARGE SCALE GENOMIC DNA]</scope>
    <source>
        <strain evidence="6 7">CBS 121175</strain>
    </source>
</reference>
<dbReference type="STRING" id="230819.A0A5C3KRS3"/>
<dbReference type="Gene3D" id="3.40.50.300">
    <property type="entry name" value="P-loop containing nucleotide triphosphate hydrolases"/>
    <property type="match status" value="1"/>
</dbReference>
<keyword evidence="4" id="KW-0067">ATP-binding</keyword>
<sequence length="256" mass="28239">MGGRRKFGVSKPVLNKIKAFIFGLSDAMLRIPQKELREPLYVNKNNKGKSIQKGKGKGKAYLTADAISLSLLRLKTWSAVSDQFGYESHVHGEAAVAAALVACIRYCSPEDDIFIATPHRVQREAVRSALGRLKIPQPDNPLEKSFGKLSITDGLENVTVDTIERLQGSSEASFVICLFSLPDSYLNDLGFLLERRRLNVAISRAKNLCVLVTSSQVLCPPVTVFSNEQTAKGFAFLKAYEDRAWSCDLSVNIDDV</sequence>
<proteinExistence type="predicted"/>
<dbReference type="AlphaFoldDB" id="A0A5C3KRS3"/>
<dbReference type="InterPro" id="IPR041679">
    <property type="entry name" value="DNA2/NAM7-like_C"/>
</dbReference>
<evidence type="ECO:0000256" key="1">
    <source>
        <dbReference type="ARBA" id="ARBA00022741"/>
    </source>
</evidence>
<dbReference type="GO" id="GO:0005524">
    <property type="term" value="F:ATP binding"/>
    <property type="evidence" value="ECO:0007669"/>
    <property type="project" value="UniProtKB-KW"/>
</dbReference>
<dbReference type="EMBL" id="ML210224">
    <property type="protein sequence ID" value="TFK23146.1"/>
    <property type="molecule type" value="Genomic_DNA"/>
</dbReference>
<name>A0A5C3KRS3_COPMA</name>
<dbReference type="InterPro" id="IPR050534">
    <property type="entry name" value="Coronavir_polyprotein_1ab"/>
</dbReference>
<dbReference type="Proteomes" id="UP000307440">
    <property type="component" value="Unassembled WGS sequence"/>
</dbReference>
<gene>
    <name evidence="6" type="ORF">FA15DRAFT_475473</name>
</gene>
<evidence type="ECO:0000313" key="7">
    <source>
        <dbReference type="Proteomes" id="UP000307440"/>
    </source>
</evidence>
<protein>
    <recommendedName>
        <fullName evidence="5">DNA2/NAM7 helicase-like C-terminal domain-containing protein</fullName>
    </recommendedName>
</protein>
<keyword evidence="3" id="KW-0347">Helicase</keyword>
<dbReference type="OrthoDB" id="6513042at2759"/>
<dbReference type="PANTHER" id="PTHR43788:SF8">
    <property type="entry name" value="DNA-BINDING PROTEIN SMUBP-2"/>
    <property type="match status" value="1"/>
</dbReference>
<dbReference type="GO" id="GO:0043139">
    <property type="term" value="F:5'-3' DNA helicase activity"/>
    <property type="evidence" value="ECO:0007669"/>
    <property type="project" value="TreeGrafter"/>
</dbReference>
<dbReference type="GO" id="GO:0016787">
    <property type="term" value="F:hydrolase activity"/>
    <property type="evidence" value="ECO:0007669"/>
    <property type="project" value="UniProtKB-KW"/>
</dbReference>
<evidence type="ECO:0000313" key="6">
    <source>
        <dbReference type="EMBL" id="TFK23146.1"/>
    </source>
</evidence>
<evidence type="ECO:0000259" key="5">
    <source>
        <dbReference type="Pfam" id="PF13087"/>
    </source>
</evidence>
<evidence type="ECO:0000256" key="3">
    <source>
        <dbReference type="ARBA" id="ARBA00022806"/>
    </source>
</evidence>
<feature type="domain" description="DNA2/NAM7 helicase-like C-terminal" evidence="5">
    <location>
        <begin position="89"/>
        <end position="215"/>
    </location>
</feature>
<keyword evidence="2" id="KW-0378">Hydrolase</keyword>
<evidence type="ECO:0000256" key="2">
    <source>
        <dbReference type="ARBA" id="ARBA00022801"/>
    </source>
</evidence>
<keyword evidence="7" id="KW-1185">Reference proteome</keyword>
<evidence type="ECO:0000256" key="4">
    <source>
        <dbReference type="ARBA" id="ARBA00022840"/>
    </source>
</evidence>
<dbReference type="InterPro" id="IPR027417">
    <property type="entry name" value="P-loop_NTPase"/>
</dbReference>
<organism evidence="6 7">
    <name type="scientific">Coprinopsis marcescibilis</name>
    <name type="common">Agaric fungus</name>
    <name type="synonym">Psathyrella marcescibilis</name>
    <dbReference type="NCBI Taxonomy" id="230819"/>
    <lineage>
        <taxon>Eukaryota</taxon>
        <taxon>Fungi</taxon>
        <taxon>Dikarya</taxon>
        <taxon>Basidiomycota</taxon>
        <taxon>Agaricomycotina</taxon>
        <taxon>Agaricomycetes</taxon>
        <taxon>Agaricomycetidae</taxon>
        <taxon>Agaricales</taxon>
        <taxon>Agaricineae</taxon>
        <taxon>Psathyrellaceae</taxon>
        <taxon>Coprinopsis</taxon>
    </lineage>
</organism>
<keyword evidence="1" id="KW-0547">Nucleotide-binding</keyword>
<dbReference type="SUPFAM" id="SSF52540">
    <property type="entry name" value="P-loop containing nucleoside triphosphate hydrolases"/>
    <property type="match status" value="1"/>
</dbReference>
<dbReference type="PANTHER" id="PTHR43788">
    <property type="entry name" value="DNA2/NAM7 HELICASE FAMILY MEMBER"/>
    <property type="match status" value="1"/>
</dbReference>